<feature type="region of interest" description="Disordered" evidence="1">
    <location>
        <begin position="1"/>
        <end position="25"/>
    </location>
</feature>
<protein>
    <submittedName>
        <fullName evidence="2">Uncharacterized protein</fullName>
    </submittedName>
</protein>
<keyword evidence="3" id="KW-1185">Reference proteome</keyword>
<name>K0RPW5_THAOC</name>
<comment type="caution">
    <text evidence="2">The sequence shown here is derived from an EMBL/GenBank/DDBJ whole genome shotgun (WGS) entry which is preliminary data.</text>
</comment>
<accession>K0RPW5</accession>
<dbReference type="Proteomes" id="UP000266841">
    <property type="component" value="Unassembled WGS sequence"/>
</dbReference>
<evidence type="ECO:0000313" key="3">
    <source>
        <dbReference type="Proteomes" id="UP000266841"/>
    </source>
</evidence>
<feature type="non-terminal residue" evidence="2">
    <location>
        <position position="1"/>
    </location>
</feature>
<reference evidence="2 3" key="1">
    <citation type="journal article" date="2012" name="Genome Biol.">
        <title>Genome and low-iron response of an oceanic diatom adapted to chronic iron limitation.</title>
        <authorList>
            <person name="Lommer M."/>
            <person name="Specht M."/>
            <person name="Roy A.S."/>
            <person name="Kraemer L."/>
            <person name="Andreson R."/>
            <person name="Gutowska M.A."/>
            <person name="Wolf J."/>
            <person name="Bergner S.V."/>
            <person name="Schilhabel M.B."/>
            <person name="Klostermeier U.C."/>
            <person name="Beiko R.G."/>
            <person name="Rosenstiel P."/>
            <person name="Hippler M."/>
            <person name="Laroche J."/>
        </authorList>
    </citation>
    <scope>NUCLEOTIDE SEQUENCE [LARGE SCALE GENOMIC DNA]</scope>
    <source>
        <strain evidence="2 3">CCMP1005</strain>
    </source>
</reference>
<evidence type="ECO:0000256" key="1">
    <source>
        <dbReference type="SAM" id="MobiDB-lite"/>
    </source>
</evidence>
<sequence length="132" mass="15211">GGVEDCPHPSEESRGDQMVQEQRFPQCDAPVYEEQHYGEGSARLHRQLAMGKRVSPETDLRKSQEEYSEVQRRGVYAVARSCSDYLVGGQGRYVPMDLECRRGRQALLWNRFALEGYPYPIGEEYFAYKLNV</sequence>
<dbReference type="EMBL" id="AGNL01034676">
    <property type="protein sequence ID" value="EJK55130.1"/>
    <property type="molecule type" value="Genomic_DNA"/>
</dbReference>
<dbReference type="AlphaFoldDB" id="K0RPW5"/>
<evidence type="ECO:0000313" key="2">
    <source>
        <dbReference type="EMBL" id="EJK55130.1"/>
    </source>
</evidence>
<feature type="compositionally biased region" description="Basic and acidic residues" evidence="1">
    <location>
        <begin position="1"/>
        <end position="15"/>
    </location>
</feature>
<gene>
    <name evidence="2" type="ORF">THAOC_25168</name>
</gene>
<proteinExistence type="predicted"/>
<organism evidence="2 3">
    <name type="scientific">Thalassiosira oceanica</name>
    <name type="common">Marine diatom</name>
    <dbReference type="NCBI Taxonomy" id="159749"/>
    <lineage>
        <taxon>Eukaryota</taxon>
        <taxon>Sar</taxon>
        <taxon>Stramenopiles</taxon>
        <taxon>Ochrophyta</taxon>
        <taxon>Bacillariophyta</taxon>
        <taxon>Coscinodiscophyceae</taxon>
        <taxon>Thalassiosirophycidae</taxon>
        <taxon>Thalassiosirales</taxon>
        <taxon>Thalassiosiraceae</taxon>
        <taxon>Thalassiosira</taxon>
    </lineage>
</organism>